<sequence length="44" mass="4896">MLTKAGFLGGPLSQEQLAHIEALKTLFIKRAEPLQTQAQLFEQV</sequence>
<evidence type="ECO:0000313" key="1">
    <source>
        <dbReference type="EMBL" id="EJI84627.1"/>
    </source>
</evidence>
<dbReference type="AlphaFoldDB" id="J2IBX8"/>
<gene>
    <name evidence="1" type="ORF">AEST_25600</name>
</gene>
<reference evidence="1 2" key="1">
    <citation type="journal article" date="2012" name="J. Bacteriol.">
        <title>Genome Sequence of Pectin-Degrading Alishewanella aestuarii Strain B11T, Isolated from Tidal Flat Sediment.</title>
        <authorList>
            <person name="Jung J."/>
            <person name="Choi S."/>
            <person name="Chun J."/>
            <person name="Park W."/>
        </authorList>
    </citation>
    <scope>NUCLEOTIDE SEQUENCE [LARGE SCALE GENOMIC DNA]</scope>
    <source>
        <strain evidence="1 2">B11</strain>
    </source>
</reference>
<dbReference type="PATRIC" id="fig|1197174.4.peg.2502"/>
<protein>
    <submittedName>
        <fullName evidence="1">Uncharacterized protein</fullName>
    </submittedName>
</protein>
<evidence type="ECO:0000313" key="2">
    <source>
        <dbReference type="Proteomes" id="UP000012043"/>
    </source>
</evidence>
<keyword evidence="2" id="KW-1185">Reference proteome</keyword>
<proteinExistence type="predicted"/>
<name>J2IBX8_9ALTE</name>
<dbReference type="Proteomes" id="UP000012043">
    <property type="component" value="Unassembled WGS sequence"/>
</dbReference>
<dbReference type="EMBL" id="ALAB01000029">
    <property type="protein sequence ID" value="EJI84627.1"/>
    <property type="molecule type" value="Genomic_DNA"/>
</dbReference>
<organism evidence="1 2">
    <name type="scientific">Alishewanella aestuarii B11</name>
    <dbReference type="NCBI Taxonomy" id="1197174"/>
    <lineage>
        <taxon>Bacteria</taxon>
        <taxon>Pseudomonadati</taxon>
        <taxon>Pseudomonadota</taxon>
        <taxon>Gammaproteobacteria</taxon>
        <taxon>Alteromonadales</taxon>
        <taxon>Alteromonadaceae</taxon>
        <taxon>Alishewanella</taxon>
    </lineage>
</organism>
<accession>J2IBX8</accession>
<comment type="caution">
    <text evidence="1">The sequence shown here is derived from an EMBL/GenBank/DDBJ whole genome shotgun (WGS) entry which is preliminary data.</text>
</comment>